<evidence type="ECO:0000256" key="2">
    <source>
        <dbReference type="ARBA" id="ARBA00022692"/>
    </source>
</evidence>
<dbReference type="GO" id="GO:0019534">
    <property type="term" value="F:toxin transmembrane transporter activity"/>
    <property type="evidence" value="ECO:0007669"/>
    <property type="project" value="InterPro"/>
</dbReference>
<dbReference type="NCBIfam" id="TIGR01352">
    <property type="entry name" value="tonB_Cterm"/>
    <property type="match status" value="1"/>
</dbReference>
<dbReference type="SUPFAM" id="SSF74653">
    <property type="entry name" value="TolA/TonB C-terminal domain"/>
    <property type="match status" value="1"/>
</dbReference>
<dbReference type="NCBIfam" id="TIGR02794">
    <property type="entry name" value="tolA_full"/>
    <property type="match status" value="1"/>
</dbReference>
<comment type="caution">
    <text evidence="6">The sequence shown here is derived from an EMBL/GenBank/DDBJ whole genome shotgun (WGS) entry which is preliminary data.</text>
</comment>
<keyword evidence="3" id="KW-1133">Transmembrane helix</keyword>
<dbReference type="GO" id="GO:0043213">
    <property type="term" value="P:bacteriocin transport"/>
    <property type="evidence" value="ECO:0007669"/>
    <property type="project" value="InterPro"/>
</dbReference>
<keyword evidence="4" id="KW-0472">Membrane</keyword>
<comment type="subcellular location">
    <subcellularLocation>
        <location evidence="1">Membrane</location>
        <topology evidence="1">Single-pass membrane protein</topology>
    </subcellularLocation>
</comment>
<evidence type="ECO:0000256" key="3">
    <source>
        <dbReference type="ARBA" id="ARBA00022989"/>
    </source>
</evidence>
<organism evidence="6 7">
    <name type="scientific">Cycloclasticus pugetii</name>
    <dbReference type="NCBI Taxonomy" id="34068"/>
    <lineage>
        <taxon>Bacteria</taxon>
        <taxon>Pseudomonadati</taxon>
        <taxon>Pseudomonadota</taxon>
        <taxon>Gammaproteobacteria</taxon>
        <taxon>Thiotrichales</taxon>
        <taxon>Piscirickettsiaceae</taxon>
        <taxon>Cycloclasticus</taxon>
    </lineage>
</organism>
<evidence type="ECO:0000256" key="4">
    <source>
        <dbReference type="ARBA" id="ARBA00023136"/>
    </source>
</evidence>
<keyword evidence="7" id="KW-1185">Reference proteome</keyword>
<dbReference type="GO" id="GO:0016020">
    <property type="term" value="C:membrane"/>
    <property type="evidence" value="ECO:0007669"/>
    <property type="project" value="UniProtKB-SubCell"/>
</dbReference>
<reference evidence="6 7" key="1">
    <citation type="journal article" date="2013" name="Genome Announc.">
        <title>Genome Sequence of the Pyrene- and Fluoranthene-Degrading Bacterium Cycloclasticus sp. Strain PY97M.</title>
        <authorList>
            <person name="Cui Z."/>
            <person name="Xu G."/>
            <person name="Li Q."/>
            <person name="Gao W."/>
            <person name="Zheng L."/>
        </authorList>
    </citation>
    <scope>NUCLEOTIDE SEQUENCE [LARGE SCALE GENOMIC DNA]</scope>
    <source>
        <strain evidence="6 7">PY97M</strain>
    </source>
</reference>
<dbReference type="Pfam" id="PF13103">
    <property type="entry name" value="TonB_2"/>
    <property type="match status" value="1"/>
</dbReference>
<protein>
    <submittedName>
        <fullName evidence="6">TonB-like protein</fullName>
    </submittedName>
</protein>
<name>A0AB33Z533_9GAMM</name>
<dbReference type="AlphaFoldDB" id="A0AB33Z533"/>
<sequence>MMDLFKKYPVAVILSVVFHLLLVAFFMFSADIFSEKKINPKPTVNVVKATVIDESKIKAEAEKLKNIENKKRLQEQARLNEIKKKRLAEEKRIADLKKQQELQKQKLAKQKADEAARQAKLKEKNLLAKKKAEAAEKKKQADEKKKRERLAREKAEKLKAAKEKAAKEKAAKEKAAKEKAAKEQAQREQALRELADQEEQEIRAQEAVASYTDLIRQKVERNWIQPPGDIAGLDCVVRVRLIPGGDVIDAQVIKSSGNALFDRSVERATRKAAPLPLPNDPKMFNFFRTLEFYFRPGD</sequence>
<evidence type="ECO:0000313" key="7">
    <source>
        <dbReference type="Proteomes" id="UP000015462"/>
    </source>
</evidence>
<evidence type="ECO:0000256" key="1">
    <source>
        <dbReference type="ARBA" id="ARBA00004167"/>
    </source>
</evidence>
<feature type="region of interest" description="Disordered" evidence="5">
    <location>
        <begin position="122"/>
        <end position="192"/>
    </location>
</feature>
<dbReference type="Proteomes" id="UP000015462">
    <property type="component" value="Unassembled WGS sequence"/>
</dbReference>
<evidence type="ECO:0000313" key="6">
    <source>
        <dbReference type="EMBL" id="EPD14350.1"/>
    </source>
</evidence>
<accession>A0AB33Z533</accession>
<dbReference type="InterPro" id="IPR006260">
    <property type="entry name" value="TonB/TolA_C"/>
</dbReference>
<gene>
    <name evidence="6" type="ORF">L196_02595</name>
</gene>
<keyword evidence="2" id="KW-0812">Transmembrane</keyword>
<proteinExistence type="predicted"/>
<dbReference type="EMBL" id="ASHL01000001">
    <property type="protein sequence ID" value="EPD14350.1"/>
    <property type="molecule type" value="Genomic_DNA"/>
</dbReference>
<dbReference type="Gene3D" id="3.30.1150.10">
    <property type="match status" value="1"/>
</dbReference>
<dbReference type="RefSeq" id="WP_016389858.1">
    <property type="nucleotide sequence ID" value="NZ_KE646805.1"/>
</dbReference>
<dbReference type="InterPro" id="IPR014161">
    <property type="entry name" value="Tol-Pal_TolA"/>
</dbReference>
<evidence type="ECO:0000256" key="5">
    <source>
        <dbReference type="SAM" id="MobiDB-lite"/>
    </source>
</evidence>